<feature type="transmembrane region" description="Helical" evidence="2">
    <location>
        <begin position="350"/>
        <end position="368"/>
    </location>
</feature>
<proteinExistence type="predicted"/>
<gene>
    <name evidence="3" type="ORF">RFI_00682</name>
</gene>
<dbReference type="AlphaFoldDB" id="X6PDX3"/>
<feature type="compositionally biased region" description="Polar residues" evidence="1">
    <location>
        <begin position="1"/>
        <end position="13"/>
    </location>
</feature>
<keyword evidence="2" id="KW-1133">Transmembrane helix</keyword>
<keyword evidence="4" id="KW-1185">Reference proteome</keyword>
<feature type="region of interest" description="Disordered" evidence="1">
    <location>
        <begin position="1"/>
        <end position="26"/>
    </location>
</feature>
<name>X6PDX3_RETFI</name>
<dbReference type="EMBL" id="ASPP01000721">
    <property type="protein sequence ID" value="ETO36381.1"/>
    <property type="molecule type" value="Genomic_DNA"/>
</dbReference>
<evidence type="ECO:0000313" key="3">
    <source>
        <dbReference type="EMBL" id="ETO36381.1"/>
    </source>
</evidence>
<protein>
    <submittedName>
        <fullName evidence="3">Uncharacterized protein</fullName>
    </submittedName>
</protein>
<reference evidence="3 4" key="1">
    <citation type="journal article" date="2013" name="Curr. Biol.">
        <title>The Genome of the Foraminiferan Reticulomyxa filosa.</title>
        <authorList>
            <person name="Glockner G."/>
            <person name="Hulsmann N."/>
            <person name="Schleicher M."/>
            <person name="Noegel A.A."/>
            <person name="Eichinger L."/>
            <person name="Gallinger C."/>
            <person name="Pawlowski J."/>
            <person name="Sierra R."/>
            <person name="Euteneuer U."/>
            <person name="Pillet L."/>
            <person name="Moustafa A."/>
            <person name="Platzer M."/>
            <person name="Groth M."/>
            <person name="Szafranski K."/>
            <person name="Schliwa M."/>
        </authorList>
    </citation>
    <scope>NUCLEOTIDE SEQUENCE [LARGE SCALE GENOMIC DNA]</scope>
</reference>
<evidence type="ECO:0000256" key="2">
    <source>
        <dbReference type="SAM" id="Phobius"/>
    </source>
</evidence>
<sequence length="369" mass="43189">MSASRRQYKINNSSEDEHQICSTKNTNKNSGTLYTRPLTNPKEVYDITNILVQCFIDCGFPRNKVYGVALSGDMEIGLPIPSRKEQRLVFLFKVSQRRQINKECIESVKRDQEDIAMWIKKKYLDKQFRISIKSGVKLFFKNFVLAIETAFTYEKRQYHMFHYKEKYCHLYPLSKEDLGMVANDLNHESRRYLDDIAIAEKEFPHCRNFLEKNMKLSLALLESYYIQESIHKDSELLKCIGFLRCWQEYFANATYNQNITMGNDLELLAIYAHSCLSPVDVKFATIVQRVLEIVLEMQQGPSGEALFASTWQSQPQHDPKKKNCTWSVVQSRLLCIALPNQTFALNHIISFHRFVAFCFICFVLFCFVF</sequence>
<keyword evidence="2" id="KW-0472">Membrane</keyword>
<accession>X6PDX3</accession>
<organism evidence="3 4">
    <name type="scientific">Reticulomyxa filosa</name>
    <dbReference type="NCBI Taxonomy" id="46433"/>
    <lineage>
        <taxon>Eukaryota</taxon>
        <taxon>Sar</taxon>
        <taxon>Rhizaria</taxon>
        <taxon>Retaria</taxon>
        <taxon>Foraminifera</taxon>
        <taxon>Monothalamids</taxon>
        <taxon>Reticulomyxidae</taxon>
        <taxon>Reticulomyxa</taxon>
    </lineage>
</organism>
<evidence type="ECO:0000256" key="1">
    <source>
        <dbReference type="SAM" id="MobiDB-lite"/>
    </source>
</evidence>
<evidence type="ECO:0000313" key="4">
    <source>
        <dbReference type="Proteomes" id="UP000023152"/>
    </source>
</evidence>
<comment type="caution">
    <text evidence="3">The sequence shown here is derived from an EMBL/GenBank/DDBJ whole genome shotgun (WGS) entry which is preliminary data.</text>
</comment>
<keyword evidence="2" id="KW-0812">Transmembrane</keyword>
<dbReference type="Proteomes" id="UP000023152">
    <property type="component" value="Unassembled WGS sequence"/>
</dbReference>